<gene>
    <name evidence="3" type="ORF">Ahy_A01g004803</name>
</gene>
<keyword evidence="2" id="KW-1133">Transmembrane helix</keyword>
<evidence type="ECO:0000256" key="2">
    <source>
        <dbReference type="SAM" id="Phobius"/>
    </source>
</evidence>
<accession>A0A445EX76</accession>
<dbReference type="EMBL" id="SDMP01000001">
    <property type="protein sequence ID" value="RYR80017.1"/>
    <property type="molecule type" value="Genomic_DNA"/>
</dbReference>
<dbReference type="Proteomes" id="UP000289738">
    <property type="component" value="Chromosome A01"/>
</dbReference>
<keyword evidence="2" id="KW-0812">Transmembrane</keyword>
<evidence type="ECO:0000313" key="3">
    <source>
        <dbReference type="EMBL" id="RYR80017.1"/>
    </source>
</evidence>
<organism evidence="3 4">
    <name type="scientific">Arachis hypogaea</name>
    <name type="common">Peanut</name>
    <dbReference type="NCBI Taxonomy" id="3818"/>
    <lineage>
        <taxon>Eukaryota</taxon>
        <taxon>Viridiplantae</taxon>
        <taxon>Streptophyta</taxon>
        <taxon>Embryophyta</taxon>
        <taxon>Tracheophyta</taxon>
        <taxon>Spermatophyta</taxon>
        <taxon>Magnoliopsida</taxon>
        <taxon>eudicotyledons</taxon>
        <taxon>Gunneridae</taxon>
        <taxon>Pentapetalae</taxon>
        <taxon>rosids</taxon>
        <taxon>fabids</taxon>
        <taxon>Fabales</taxon>
        <taxon>Fabaceae</taxon>
        <taxon>Papilionoideae</taxon>
        <taxon>50 kb inversion clade</taxon>
        <taxon>dalbergioids sensu lato</taxon>
        <taxon>Dalbergieae</taxon>
        <taxon>Pterocarpus clade</taxon>
        <taxon>Arachis</taxon>
    </lineage>
</organism>
<comment type="caution">
    <text evidence="3">The sequence shown here is derived from an EMBL/GenBank/DDBJ whole genome shotgun (WGS) entry which is preliminary data.</text>
</comment>
<feature type="transmembrane region" description="Helical" evidence="2">
    <location>
        <begin position="520"/>
        <end position="539"/>
    </location>
</feature>
<evidence type="ECO:0000313" key="4">
    <source>
        <dbReference type="Proteomes" id="UP000289738"/>
    </source>
</evidence>
<reference evidence="3 4" key="1">
    <citation type="submission" date="2019-01" db="EMBL/GenBank/DDBJ databases">
        <title>Sequencing of cultivated peanut Arachis hypogaea provides insights into genome evolution and oil improvement.</title>
        <authorList>
            <person name="Chen X."/>
        </authorList>
    </citation>
    <scope>NUCLEOTIDE SEQUENCE [LARGE SCALE GENOMIC DNA]</scope>
    <source>
        <strain evidence="4">cv. Fuhuasheng</strain>
        <tissue evidence="3">Leaves</tissue>
    </source>
</reference>
<dbReference type="PANTHER" id="PTHR35752:SF1">
    <property type="entry name" value="G-PROTEIN COUPLED RECEPTOR"/>
    <property type="match status" value="1"/>
</dbReference>
<evidence type="ECO:0000256" key="1">
    <source>
        <dbReference type="SAM" id="MobiDB-lite"/>
    </source>
</evidence>
<keyword evidence="4" id="KW-1185">Reference proteome</keyword>
<feature type="region of interest" description="Disordered" evidence="1">
    <location>
        <begin position="575"/>
        <end position="610"/>
    </location>
</feature>
<keyword evidence="2" id="KW-0472">Membrane</keyword>
<protein>
    <submittedName>
        <fullName evidence="3">Uncharacterized protein</fullName>
    </submittedName>
</protein>
<dbReference type="STRING" id="3818.A0A445EX76"/>
<dbReference type="PANTHER" id="PTHR35752">
    <property type="entry name" value="G-PROTEIN COUPLED RECEPTOR"/>
    <property type="match status" value="1"/>
</dbReference>
<proteinExistence type="predicted"/>
<name>A0A445EX76_ARAHY</name>
<feature type="transmembrane region" description="Helical" evidence="2">
    <location>
        <begin position="231"/>
        <end position="255"/>
    </location>
</feature>
<dbReference type="AlphaFoldDB" id="A0A445EX76"/>
<sequence>MGHYNISTNFSHFGSFMLIECIWGCQETHFVTFLDHLNFQANESSWIGYLFEYDVQQDTDLAVRFCKDVESRSQMEFYNGDLMGCEQSYDKMGRTAQVNIICGSCPNGQCKGRPGCICSVTYESKCRVSVELALPCEKPGPQVFQGFTVGFHPRSWEILSCKAIPGSSFYDCNSFTLILGSKAKSKGEVARDTPYEVNITIPIKGYEPIEFVLTKFCDYTQEESEDSRKGWAIFGVLSCIFFVSSTLFCCGGFIYKTKVERQRGIDALPGMTILSACLETIPSIASIPVPSSNCYTFDNSSRIEGTDLAVRFCKDVESRSQTGYVDFGRFDKYNYFVAGSHESDFVQEFYNGDLMGCEQSYDKMGRTAQVNIICGSCLNGQCKGRPGCICNVTYESNCRVSVELALPCEKPGPQVFQGFTVGFHPRSWEIVYNGMTQFGFEKPNRDFSFDAGQSQVVLFMTAVASHSSLVGKPSLKVLPEKGLEIRLSGSANHGKPPTTLSPTMLITIHRKKVKMPEKDGQYLGFFVSSTLFCCGGFIYKTKVERQRGIDALPGMTILSACLETISGAGQSYMRPEEQNSAFGGEASWERPPPSSSQGVWRQAERRYGSI</sequence>